<organism evidence="2 3">
    <name type="scientific">Uabimicrobium amorphum</name>
    <dbReference type="NCBI Taxonomy" id="2596890"/>
    <lineage>
        <taxon>Bacteria</taxon>
        <taxon>Pseudomonadati</taxon>
        <taxon>Planctomycetota</taxon>
        <taxon>Candidatus Uabimicrobiia</taxon>
        <taxon>Candidatus Uabimicrobiales</taxon>
        <taxon>Candidatus Uabimicrobiaceae</taxon>
        <taxon>Candidatus Uabimicrobium</taxon>
    </lineage>
</organism>
<dbReference type="Proteomes" id="UP000326354">
    <property type="component" value="Chromosome"/>
</dbReference>
<dbReference type="KEGG" id="uam:UABAM_04968"/>
<gene>
    <name evidence="2" type="ORF">UABAM_04968</name>
</gene>
<dbReference type="EMBL" id="AP019860">
    <property type="protein sequence ID" value="BBM86582.1"/>
    <property type="molecule type" value="Genomic_DNA"/>
</dbReference>
<protein>
    <submittedName>
        <fullName evidence="2">ATPase AAA</fullName>
    </submittedName>
</protein>
<dbReference type="InterPro" id="IPR011704">
    <property type="entry name" value="ATPase_dyneun-rel_AAA"/>
</dbReference>
<dbReference type="GO" id="GO:0005524">
    <property type="term" value="F:ATP binding"/>
    <property type="evidence" value="ECO:0007669"/>
    <property type="project" value="InterPro"/>
</dbReference>
<evidence type="ECO:0000259" key="1">
    <source>
        <dbReference type="SMART" id="SM00382"/>
    </source>
</evidence>
<dbReference type="OrthoDB" id="9783370at2"/>
<keyword evidence="3" id="KW-1185">Reference proteome</keyword>
<proteinExistence type="predicted"/>
<name>A0A5S9F5G8_UABAM</name>
<dbReference type="InterPro" id="IPR027417">
    <property type="entry name" value="P-loop_NTPase"/>
</dbReference>
<feature type="domain" description="AAA+ ATPase" evidence="1">
    <location>
        <begin position="57"/>
        <end position="238"/>
    </location>
</feature>
<accession>A0A5S9F5G8</accession>
<dbReference type="SMART" id="SM00382">
    <property type="entry name" value="AAA"/>
    <property type="match status" value="1"/>
</dbReference>
<reference evidence="2 3" key="1">
    <citation type="submission" date="2019-08" db="EMBL/GenBank/DDBJ databases">
        <title>Complete genome sequence of Candidatus Uab amorphum.</title>
        <authorList>
            <person name="Shiratori T."/>
            <person name="Suzuki S."/>
            <person name="Kakizawa Y."/>
            <person name="Ishida K."/>
        </authorList>
    </citation>
    <scope>NUCLEOTIDE SEQUENCE [LARGE SCALE GENOMIC DNA]</scope>
    <source>
        <strain evidence="2 3">SRT547</strain>
    </source>
</reference>
<evidence type="ECO:0000313" key="2">
    <source>
        <dbReference type="EMBL" id="BBM86582.1"/>
    </source>
</evidence>
<dbReference type="Gene3D" id="3.40.50.300">
    <property type="entry name" value="P-loop containing nucleotide triphosphate hydrolases"/>
    <property type="match status" value="1"/>
</dbReference>
<sequence length="336" mass="38411">MAKRRSKKNTAVEFPYSQKWEDARKPMQLSHLEVGEDPEGYVPDAGLIDAVDIAMLLNQPLLLTGEAGTGKTRFAYYLAWKLGWSEPLKFETKSTSTSDEIFYTYDTLGRFHEAQIGGEKTKAANYINYQALGRAILHAISPKKIDDALLPEDFKHPGQQRSIVLIDEVDKAPRDFPNDILNEIEQMYFRIPFLSHEKIVAERAMKPVIIFTSNNEKPLPDPFLRRCVYYDVPFPDQERLEEIIHMRIPEFNEKETFVSQALEFFDLVRNAGLHKKPATAELLGWLTTLRGFGLHEKGSLREQGEVLAKTLSTLTKTQDDAPIAQNVLQRWVRVSS</sequence>
<dbReference type="InterPro" id="IPR003593">
    <property type="entry name" value="AAA+_ATPase"/>
</dbReference>
<evidence type="ECO:0000313" key="3">
    <source>
        <dbReference type="Proteomes" id="UP000326354"/>
    </source>
</evidence>
<dbReference type="RefSeq" id="WP_151970630.1">
    <property type="nucleotide sequence ID" value="NZ_AP019860.1"/>
</dbReference>
<dbReference type="GO" id="GO:0016887">
    <property type="term" value="F:ATP hydrolysis activity"/>
    <property type="evidence" value="ECO:0007669"/>
    <property type="project" value="InterPro"/>
</dbReference>
<dbReference type="Pfam" id="PF07728">
    <property type="entry name" value="AAA_5"/>
    <property type="match status" value="1"/>
</dbReference>
<dbReference type="SUPFAM" id="SSF52540">
    <property type="entry name" value="P-loop containing nucleoside triphosphate hydrolases"/>
    <property type="match status" value="1"/>
</dbReference>
<dbReference type="AlphaFoldDB" id="A0A5S9F5G8"/>